<reference evidence="3" key="1">
    <citation type="submission" date="2021-11" db="EMBL/GenBank/DDBJ databases">
        <authorList>
            <person name="Schell T."/>
        </authorList>
    </citation>
    <scope>NUCLEOTIDE SEQUENCE</scope>
    <source>
        <strain evidence="3">M5</strain>
    </source>
</reference>
<evidence type="ECO:0000313" key="4">
    <source>
        <dbReference type="Proteomes" id="UP000789390"/>
    </source>
</evidence>
<proteinExistence type="predicted"/>
<evidence type="ECO:0000313" key="3">
    <source>
        <dbReference type="EMBL" id="CAH0108282.1"/>
    </source>
</evidence>
<keyword evidence="4" id="KW-1185">Reference proteome</keyword>
<evidence type="ECO:0000256" key="2">
    <source>
        <dbReference type="SAM" id="MobiDB-lite"/>
    </source>
</evidence>
<comment type="caution">
    <text evidence="3">The sequence shown here is derived from an EMBL/GenBank/DDBJ whole genome shotgun (WGS) entry which is preliminary data.</text>
</comment>
<gene>
    <name evidence="3" type="ORF">DGAL_LOCUS11653</name>
</gene>
<dbReference type="Proteomes" id="UP000789390">
    <property type="component" value="Unassembled WGS sequence"/>
</dbReference>
<evidence type="ECO:0000256" key="1">
    <source>
        <dbReference type="SAM" id="Coils"/>
    </source>
</evidence>
<feature type="coiled-coil region" evidence="1">
    <location>
        <begin position="99"/>
        <end position="126"/>
    </location>
</feature>
<accession>A0A8J2WID4</accession>
<feature type="region of interest" description="Disordered" evidence="2">
    <location>
        <begin position="135"/>
        <end position="160"/>
    </location>
</feature>
<organism evidence="3 4">
    <name type="scientific">Daphnia galeata</name>
    <dbReference type="NCBI Taxonomy" id="27404"/>
    <lineage>
        <taxon>Eukaryota</taxon>
        <taxon>Metazoa</taxon>
        <taxon>Ecdysozoa</taxon>
        <taxon>Arthropoda</taxon>
        <taxon>Crustacea</taxon>
        <taxon>Branchiopoda</taxon>
        <taxon>Diplostraca</taxon>
        <taxon>Cladocera</taxon>
        <taxon>Anomopoda</taxon>
        <taxon>Daphniidae</taxon>
        <taxon>Daphnia</taxon>
    </lineage>
</organism>
<sequence>MFNEEWYSKIFSRPKKDENLAELENQGRGSVFKYRKGGYSTVKDLQEDMGFSDSESHLMEKDSPNEWLQITEQALEDNLETPPPKSEKTSLFEYPAKSHKQLQEELEEVTQRYRDLTIKFDENNDELDSYFARERTMPQQKTPPSTRKEEECLIKELRLP</sequence>
<protein>
    <submittedName>
        <fullName evidence="3">Uncharacterized protein</fullName>
    </submittedName>
</protein>
<keyword evidence="1" id="KW-0175">Coiled coil</keyword>
<dbReference type="EMBL" id="CAKKLH010000282">
    <property type="protein sequence ID" value="CAH0108282.1"/>
    <property type="molecule type" value="Genomic_DNA"/>
</dbReference>
<feature type="compositionally biased region" description="Basic and acidic residues" evidence="2">
    <location>
        <begin position="146"/>
        <end position="160"/>
    </location>
</feature>
<name>A0A8J2WID4_9CRUS</name>
<dbReference type="AlphaFoldDB" id="A0A8J2WID4"/>